<gene>
    <name evidence="1" type="ORF">AGERDE_LOCUS4444</name>
</gene>
<evidence type="ECO:0000313" key="2">
    <source>
        <dbReference type="Proteomes" id="UP000789831"/>
    </source>
</evidence>
<dbReference type="SUPFAM" id="SSF50998">
    <property type="entry name" value="Quinoprotein alcohol dehydrogenase-like"/>
    <property type="match status" value="1"/>
</dbReference>
<proteinExistence type="predicted"/>
<dbReference type="PANTHER" id="PTHR14890:SF1">
    <property type="entry name" value="FANCONI ANEMIA CORE COMPLEX-ASSOCIATED PROTEIN 100"/>
    <property type="match status" value="1"/>
</dbReference>
<dbReference type="InterPro" id="IPR029251">
    <property type="entry name" value="Faap100"/>
</dbReference>
<dbReference type="EMBL" id="CAJVPL010000511">
    <property type="protein sequence ID" value="CAG8505003.1"/>
    <property type="molecule type" value="Genomic_DNA"/>
</dbReference>
<protein>
    <submittedName>
        <fullName evidence="1">13074_t:CDS:1</fullName>
    </submittedName>
</protein>
<dbReference type="OrthoDB" id="2392308at2759"/>
<comment type="caution">
    <text evidence="1">The sequence shown here is derived from an EMBL/GenBank/DDBJ whole genome shotgun (WGS) entry which is preliminary data.</text>
</comment>
<dbReference type="AlphaFoldDB" id="A0A9N8ZSA4"/>
<dbReference type="InterPro" id="IPR011047">
    <property type="entry name" value="Quinoprotein_ADH-like_sf"/>
</dbReference>
<dbReference type="PANTHER" id="PTHR14890">
    <property type="entry name" value="FANCONI ANEMIA CORE COMPLEX-ASSOCIATED PROTEIN 100"/>
    <property type="match status" value="1"/>
</dbReference>
<accession>A0A9N8ZSA4</accession>
<dbReference type="Proteomes" id="UP000789831">
    <property type="component" value="Unassembled WGS sequence"/>
</dbReference>
<dbReference type="GO" id="GO:0036297">
    <property type="term" value="P:interstrand cross-link repair"/>
    <property type="evidence" value="ECO:0007669"/>
    <property type="project" value="InterPro"/>
</dbReference>
<reference evidence="1" key="1">
    <citation type="submission" date="2021-06" db="EMBL/GenBank/DDBJ databases">
        <authorList>
            <person name="Kallberg Y."/>
            <person name="Tangrot J."/>
            <person name="Rosling A."/>
        </authorList>
    </citation>
    <scope>NUCLEOTIDE SEQUENCE</scope>
    <source>
        <strain evidence="1">MT106</strain>
    </source>
</reference>
<organism evidence="1 2">
    <name type="scientific">Ambispora gerdemannii</name>
    <dbReference type="NCBI Taxonomy" id="144530"/>
    <lineage>
        <taxon>Eukaryota</taxon>
        <taxon>Fungi</taxon>
        <taxon>Fungi incertae sedis</taxon>
        <taxon>Mucoromycota</taxon>
        <taxon>Glomeromycotina</taxon>
        <taxon>Glomeromycetes</taxon>
        <taxon>Archaeosporales</taxon>
        <taxon>Ambisporaceae</taxon>
        <taxon>Ambispora</taxon>
    </lineage>
</organism>
<dbReference type="GO" id="GO:0043240">
    <property type="term" value="C:Fanconi anaemia nuclear complex"/>
    <property type="evidence" value="ECO:0007669"/>
    <property type="project" value="InterPro"/>
</dbReference>
<evidence type="ECO:0000313" key="1">
    <source>
        <dbReference type="EMBL" id="CAG8505003.1"/>
    </source>
</evidence>
<name>A0A9N8ZSA4_9GLOM</name>
<dbReference type="GO" id="GO:0005654">
    <property type="term" value="C:nucleoplasm"/>
    <property type="evidence" value="ECO:0007669"/>
    <property type="project" value="TreeGrafter"/>
</dbReference>
<keyword evidence="2" id="KW-1185">Reference proteome</keyword>
<sequence>MSLETRIEKTFILPPLIAGNSSTVIKSVEEDGLAIRVHPDSLHVFYNNSLKEVWKFPAELVDFSLDTLYSPNVVNNNNSNMNNKQKYILVSTADGSVWRIQTPVQRNKRRFDTDAKSNNLNDNHTNSSRTLFSPPIITNVRSEHQIYKKASLIFFIYPIGICKIHPIILADVSGLLICCLNGELVFISTINQLPNNQVLYRPHKPINQEEKLTLTISNNSYDYSLTLYLLRPLLARGNGNYLNQDYQNFITLDVFNELLCSGDAYHPMITDQTDILITGTSKGWVSYQPLVFDTPDPIPFASMDEPMNAIYTLHINHENTSASNSNVNVIAHNAMILVGAQGTIKLLFVKENDLNSQEKVLFREYYVPGPVYSSTLYMNRLTLAVKDGRTMYLDFSYHVIIDGKLAPINSKSIDIPKNMLDLCYSRNSNDNGRLFAISKDGKLIRNTLTIENEQVPQKNPHFKLSTSEIRNALKKQIESISECSAKQRDLEIIQKELNSAIMTRNLDICELRLLRKNRAKNLNNKKNLFVCDCHPMTISTSLTGSVVQRTYLKVKLLSRLAINWNQEWEKDVEVNLRRFQFPISISVGLNFDFSFSSSSESSADIKSKQIYFPIQNLCYDILDFIRPCPENIIKQIQQRRHFAIGNSIPRYNAPMDGNFFATRKEFVETFEALLDRLTKHNKLEDTPLSLKDLFMSLRLGTVFINFQIGSSNLENGKGERHVASPDDSFKLCLSMLLGENTPNDQLKEIIKSTEYAVFITPFSLEPVTFNLSKVNDIRTDVIPVELKISCNSFQTLLQTEEAMLRRLLDFSRMFSNNGDPPHSLSNMMDIDEINQGFKQELDKLIKYLETRQSNKIVGSYQHVHNQYDTLASSTASFYNDDQLEAKFNEILSGIRKKLERIIIPGVIEF</sequence>